<dbReference type="Proteomes" id="UP000436284">
    <property type="component" value="Unassembled WGS sequence"/>
</dbReference>
<proteinExistence type="inferred from homology"/>
<dbReference type="InterPro" id="IPR020541">
    <property type="entry name" value="Chorismate_synthase_CS"/>
</dbReference>
<dbReference type="GO" id="GO:0009423">
    <property type="term" value="P:chorismate biosynthetic process"/>
    <property type="evidence" value="ECO:0007669"/>
    <property type="project" value="UniProtKB-UniRule"/>
</dbReference>
<dbReference type="NCBIfam" id="NF003793">
    <property type="entry name" value="PRK05382.1"/>
    <property type="match status" value="1"/>
</dbReference>
<dbReference type="FunFam" id="3.60.150.10:FF:000002">
    <property type="entry name" value="Chorismate synthase"/>
    <property type="match status" value="1"/>
</dbReference>
<feature type="binding site" evidence="11">
    <location>
        <position position="337"/>
    </location>
    <ligand>
        <name>FMN</name>
        <dbReference type="ChEBI" id="CHEBI:58210"/>
    </ligand>
</feature>
<dbReference type="GO" id="GO:0009073">
    <property type="term" value="P:aromatic amino acid family biosynthetic process"/>
    <property type="evidence" value="ECO:0007669"/>
    <property type="project" value="UniProtKB-KW"/>
</dbReference>
<accession>A0A6N8U1M7</accession>
<dbReference type="AlphaFoldDB" id="A0A6N8U1M7"/>
<dbReference type="PROSITE" id="PS00788">
    <property type="entry name" value="CHORISMATE_SYNTHASE_2"/>
    <property type="match status" value="1"/>
</dbReference>
<dbReference type="HAMAP" id="MF_00300">
    <property type="entry name" value="Chorismate_synth"/>
    <property type="match status" value="1"/>
</dbReference>
<keyword evidence="14" id="KW-1185">Reference proteome</keyword>
<dbReference type="GO" id="GO:0010181">
    <property type="term" value="F:FMN binding"/>
    <property type="evidence" value="ECO:0007669"/>
    <property type="project" value="TreeGrafter"/>
</dbReference>
<evidence type="ECO:0000256" key="12">
    <source>
        <dbReference type="RuleBase" id="RU000605"/>
    </source>
</evidence>
<evidence type="ECO:0000256" key="9">
    <source>
        <dbReference type="ARBA" id="ARBA00023141"/>
    </source>
</evidence>
<evidence type="ECO:0000256" key="6">
    <source>
        <dbReference type="ARBA" id="ARBA00022643"/>
    </source>
</evidence>
<comment type="subunit">
    <text evidence="11">Homotetramer.</text>
</comment>
<comment type="function">
    <text evidence="11">Catalyzes the anti-1,4-elimination of the C-3 phosphate and the C-6 proR hydrogen from 5-enolpyruvylshikimate-3-phosphate (EPSP) to yield chorismate, which is the branch point compound that serves as the starting substrate for the three terminal pathways of aromatic amino acid biosynthesis. This reaction introduces a second double bond into the aromatic ring system.</text>
</comment>
<keyword evidence="10 11" id="KW-0456">Lyase</keyword>
<organism evidence="13 14">
    <name type="scientific">Salinicoccus hispanicus</name>
    <dbReference type="NCBI Taxonomy" id="157225"/>
    <lineage>
        <taxon>Bacteria</taxon>
        <taxon>Bacillati</taxon>
        <taxon>Bacillota</taxon>
        <taxon>Bacilli</taxon>
        <taxon>Bacillales</taxon>
        <taxon>Staphylococcaceae</taxon>
        <taxon>Salinicoccus</taxon>
    </lineage>
</organism>
<evidence type="ECO:0000256" key="5">
    <source>
        <dbReference type="ARBA" id="ARBA00022630"/>
    </source>
</evidence>
<evidence type="ECO:0000256" key="4">
    <source>
        <dbReference type="ARBA" id="ARBA00022605"/>
    </source>
</evidence>
<comment type="pathway">
    <text evidence="1 11 12">Metabolic intermediate biosynthesis; chorismate biosynthesis; chorismate from D-erythrose 4-phosphate and phosphoenolpyruvate: step 7/7.</text>
</comment>
<dbReference type="PIRSF" id="PIRSF001456">
    <property type="entry name" value="Chorismate_synth"/>
    <property type="match status" value="1"/>
</dbReference>
<comment type="cofactor">
    <cofactor evidence="11 12">
        <name>FMNH2</name>
        <dbReference type="ChEBI" id="CHEBI:57618"/>
    </cofactor>
    <text evidence="11 12">Reduced FMN (FMNH(2)).</text>
</comment>
<comment type="caution">
    <text evidence="13">The sequence shown here is derived from an EMBL/GenBank/DDBJ whole genome shotgun (WGS) entry which is preliminary data.</text>
</comment>
<protein>
    <recommendedName>
        <fullName evidence="3 11">Chorismate synthase</fullName>
        <shortName evidence="11">CS</shortName>
        <ecNumber evidence="3 11">4.2.3.5</ecNumber>
    </recommendedName>
    <alternativeName>
        <fullName evidence="11">5-enolpyruvylshikimate-3-phosphate phospholyase</fullName>
    </alternativeName>
</protein>
<feature type="binding site" evidence="11">
    <location>
        <begin position="251"/>
        <end position="252"/>
    </location>
    <ligand>
        <name>FMN</name>
        <dbReference type="ChEBI" id="CHEBI:58210"/>
    </ligand>
</feature>
<dbReference type="Gene3D" id="3.60.150.10">
    <property type="entry name" value="Chorismate synthase AroC"/>
    <property type="match status" value="1"/>
</dbReference>
<dbReference type="Pfam" id="PF01264">
    <property type="entry name" value="Chorismate_synt"/>
    <property type="match status" value="1"/>
</dbReference>
<dbReference type="EMBL" id="WUUK01000001">
    <property type="protein sequence ID" value="MXQ50275.1"/>
    <property type="molecule type" value="Genomic_DNA"/>
</dbReference>
<feature type="binding site" evidence="11">
    <location>
        <position position="39"/>
    </location>
    <ligand>
        <name>NADP(+)</name>
        <dbReference type="ChEBI" id="CHEBI:58349"/>
    </ligand>
</feature>
<dbReference type="GO" id="GO:0008652">
    <property type="term" value="P:amino acid biosynthetic process"/>
    <property type="evidence" value="ECO:0007669"/>
    <property type="project" value="UniProtKB-KW"/>
</dbReference>
<dbReference type="NCBIfam" id="TIGR00033">
    <property type="entry name" value="aroC"/>
    <property type="match status" value="1"/>
</dbReference>
<dbReference type="UniPathway" id="UPA00053">
    <property type="reaction ID" value="UER00090"/>
</dbReference>
<dbReference type="InterPro" id="IPR000453">
    <property type="entry name" value="Chorismate_synth"/>
</dbReference>
<dbReference type="CDD" id="cd07304">
    <property type="entry name" value="Chorismate_synthase"/>
    <property type="match status" value="1"/>
</dbReference>
<evidence type="ECO:0000256" key="8">
    <source>
        <dbReference type="ARBA" id="ARBA00022857"/>
    </source>
</evidence>
<evidence type="ECO:0000256" key="3">
    <source>
        <dbReference type="ARBA" id="ARBA00013036"/>
    </source>
</evidence>
<keyword evidence="5 11" id="KW-0285">Flavoprotein</keyword>
<evidence type="ECO:0000256" key="1">
    <source>
        <dbReference type="ARBA" id="ARBA00005044"/>
    </source>
</evidence>
<evidence type="ECO:0000256" key="2">
    <source>
        <dbReference type="ARBA" id="ARBA00008014"/>
    </source>
</evidence>
<keyword evidence="4 11" id="KW-0028">Amino-acid biosynthesis</keyword>
<sequence>MRFLTAGESHGPKLSAIVEGFPANLPIDKERMTAELLKRQGGYGRGRRMQIEKDTFQFGSGVRHGKTLGSPIMLEITNDDFKHWSKIMGSEPLTAEEEASMKRVITKPRPGHADLVGGMKYNVRDLRNVLERSSARETASRVAVGALCKELLHALDIRIFSRVNQIGEVKDDAEYSIEERAGRPDQSSVRMVSEEKTKQAEELIDATKKKGDSIGGIVEVIVENPMPGLGSHVHYDRKLDAKIAGSIVSINAFKGVEFGIGFRAGETPGSEVQDEILYSEEYGYYRRTNNLGGFEGGMTTGMPIIVKAVMKPIPTLYKPLFSVDINTKESFKATIERSDACAVPAASVVCEHMVAIEMAGAILDKFPHDDFIELESAVAQYKQRLGEY</sequence>
<feature type="binding site" evidence="11">
    <location>
        <begin position="132"/>
        <end position="134"/>
    </location>
    <ligand>
        <name>FMN</name>
        <dbReference type="ChEBI" id="CHEBI:58210"/>
    </ligand>
</feature>
<comment type="catalytic activity">
    <reaction evidence="11 12">
        <text>5-O-(1-carboxyvinyl)-3-phosphoshikimate = chorismate + phosphate</text>
        <dbReference type="Rhea" id="RHEA:21020"/>
        <dbReference type="ChEBI" id="CHEBI:29748"/>
        <dbReference type="ChEBI" id="CHEBI:43474"/>
        <dbReference type="ChEBI" id="CHEBI:57701"/>
        <dbReference type="EC" id="4.2.3.5"/>
    </reaction>
</comment>
<dbReference type="SUPFAM" id="SSF103263">
    <property type="entry name" value="Chorismate synthase, AroC"/>
    <property type="match status" value="1"/>
</dbReference>
<dbReference type="EC" id="4.2.3.5" evidence="3 11"/>
<dbReference type="InterPro" id="IPR035904">
    <property type="entry name" value="Chorismate_synth_AroC_sf"/>
</dbReference>
<reference evidence="13 14" key="1">
    <citation type="submission" date="2019-12" db="EMBL/GenBank/DDBJ databases">
        <title>Salinicoccus cyprini sp. nov., isolated from gastro-intestinal tract of mirror carp, Cyprinus carpio var. specularis, collected from Gobind Sagar Reservoir, Himachal Pradesh, India.</title>
        <authorList>
            <person name="Talwar C."/>
            <person name="Singh A.K."/>
            <person name="Lal R."/>
            <person name="Negi R.K."/>
        </authorList>
    </citation>
    <scope>NUCLEOTIDE SEQUENCE [LARGE SCALE GENOMIC DNA]</scope>
    <source>
        <strain evidence="13 14">J-82</strain>
    </source>
</reference>
<evidence type="ECO:0000256" key="7">
    <source>
        <dbReference type="ARBA" id="ARBA00022827"/>
    </source>
</evidence>
<dbReference type="GO" id="GO:0005829">
    <property type="term" value="C:cytosol"/>
    <property type="evidence" value="ECO:0007669"/>
    <property type="project" value="TreeGrafter"/>
</dbReference>
<evidence type="ECO:0000313" key="13">
    <source>
        <dbReference type="EMBL" id="MXQ50275.1"/>
    </source>
</evidence>
<evidence type="ECO:0000256" key="11">
    <source>
        <dbReference type="HAMAP-Rule" id="MF_00300"/>
    </source>
</evidence>
<dbReference type="GO" id="GO:0004107">
    <property type="term" value="F:chorismate synthase activity"/>
    <property type="evidence" value="ECO:0007669"/>
    <property type="project" value="UniProtKB-UniRule"/>
</dbReference>
<comment type="similarity">
    <text evidence="2 11 12">Belongs to the chorismate synthase family.</text>
</comment>
<keyword evidence="7 11" id="KW-0274">FAD</keyword>
<name>A0A6N8U1M7_9STAP</name>
<dbReference type="RefSeq" id="WP_160652492.1">
    <property type="nucleotide sequence ID" value="NZ_JBHRWU010000001.1"/>
</dbReference>
<feature type="binding site" evidence="11">
    <location>
        <position position="296"/>
    </location>
    <ligand>
        <name>FMN</name>
        <dbReference type="ChEBI" id="CHEBI:58210"/>
    </ligand>
</feature>
<evidence type="ECO:0000256" key="10">
    <source>
        <dbReference type="ARBA" id="ARBA00023239"/>
    </source>
</evidence>
<feature type="binding site" evidence="11">
    <location>
        <begin position="311"/>
        <end position="315"/>
    </location>
    <ligand>
        <name>FMN</name>
        <dbReference type="ChEBI" id="CHEBI:58210"/>
    </ligand>
</feature>
<dbReference type="PANTHER" id="PTHR21085:SF0">
    <property type="entry name" value="CHORISMATE SYNTHASE"/>
    <property type="match status" value="1"/>
</dbReference>
<gene>
    <name evidence="11 13" type="primary">aroC</name>
    <name evidence="13" type="ORF">GQ671_03015</name>
</gene>
<feature type="binding site" evidence="11">
    <location>
        <position position="45"/>
    </location>
    <ligand>
        <name>NADP(+)</name>
        <dbReference type="ChEBI" id="CHEBI:58349"/>
    </ligand>
</feature>
<dbReference type="PROSITE" id="PS00787">
    <property type="entry name" value="CHORISMATE_SYNTHASE_1"/>
    <property type="match status" value="1"/>
</dbReference>
<keyword evidence="6 11" id="KW-0288">FMN</keyword>
<evidence type="ECO:0000313" key="14">
    <source>
        <dbReference type="Proteomes" id="UP000436284"/>
    </source>
</evidence>
<keyword evidence="8 11" id="KW-0521">NADP</keyword>
<keyword evidence="9 11" id="KW-0057">Aromatic amino acid biosynthesis</keyword>
<dbReference type="PANTHER" id="PTHR21085">
    <property type="entry name" value="CHORISMATE SYNTHASE"/>
    <property type="match status" value="1"/>
</dbReference>
<dbReference type="OrthoDB" id="9771806at2"/>